<proteinExistence type="predicted"/>
<dbReference type="GO" id="GO:0009245">
    <property type="term" value="P:lipid A biosynthetic process"/>
    <property type="evidence" value="ECO:0007669"/>
    <property type="project" value="InterPro"/>
</dbReference>
<keyword evidence="1" id="KW-0472">Membrane</keyword>
<feature type="transmembrane region" description="Helical" evidence="1">
    <location>
        <begin position="39"/>
        <end position="60"/>
    </location>
</feature>
<keyword evidence="1" id="KW-1133">Transmembrane helix</keyword>
<feature type="domain" description="Lipid A biosynthesis N-terminal" evidence="2">
    <location>
        <begin position="13"/>
        <end position="84"/>
    </location>
</feature>
<feature type="transmembrane region" description="Helical" evidence="1">
    <location>
        <begin position="6"/>
        <end position="27"/>
    </location>
</feature>
<evidence type="ECO:0000259" key="2">
    <source>
        <dbReference type="SMART" id="SM01259"/>
    </source>
</evidence>
<evidence type="ECO:0000313" key="3">
    <source>
        <dbReference type="EMBL" id="PIP86565.1"/>
    </source>
</evidence>
<dbReference type="Gene3D" id="1.20.1280.290">
    <property type="match status" value="1"/>
</dbReference>
<evidence type="ECO:0000256" key="1">
    <source>
        <dbReference type="SAM" id="Phobius"/>
    </source>
</evidence>
<dbReference type="SMART" id="SM01259">
    <property type="entry name" value="LAB_N"/>
    <property type="match status" value="1"/>
</dbReference>
<accession>A0A2H0DWL0</accession>
<keyword evidence="1" id="KW-0812">Transmembrane</keyword>
<dbReference type="GO" id="GO:0016020">
    <property type="term" value="C:membrane"/>
    <property type="evidence" value="ECO:0007669"/>
    <property type="project" value="GOC"/>
</dbReference>
<dbReference type="InterPro" id="IPR011499">
    <property type="entry name" value="Lipid_A_biosynth_N"/>
</dbReference>
<name>A0A2H0DWL0_9BACT</name>
<dbReference type="Proteomes" id="UP000231276">
    <property type="component" value="Unassembled WGS sequence"/>
</dbReference>
<dbReference type="Pfam" id="PF07578">
    <property type="entry name" value="LAB_N"/>
    <property type="match status" value="1"/>
</dbReference>
<protein>
    <submittedName>
        <fullName evidence="3">Lipid A biosynthesis protein</fullName>
    </submittedName>
</protein>
<comment type="caution">
    <text evidence="3">The sequence shown here is derived from an EMBL/GenBank/DDBJ whole genome shotgun (WGS) entry which is preliminary data.</text>
</comment>
<evidence type="ECO:0000313" key="4">
    <source>
        <dbReference type="Proteomes" id="UP000231276"/>
    </source>
</evidence>
<dbReference type="GO" id="GO:0008915">
    <property type="term" value="F:lipid-A-disaccharide synthase activity"/>
    <property type="evidence" value="ECO:0007669"/>
    <property type="project" value="InterPro"/>
</dbReference>
<dbReference type="AlphaFoldDB" id="A0A2H0DWL0"/>
<sequence length="101" mass="11611">MKEILGVDLWVVFGLLGQIIFFGRFIVQWWASEKEGKSIIPISFWYLSIIGGAIIIAYAIRQKDPVFIFGQALALLIYSRNLFLVYKQRRTESAKNDGHES</sequence>
<gene>
    <name evidence="3" type="ORF">COW82_01360</name>
</gene>
<dbReference type="EMBL" id="PCTS01000019">
    <property type="protein sequence ID" value="PIP86565.1"/>
    <property type="molecule type" value="Genomic_DNA"/>
</dbReference>
<feature type="transmembrane region" description="Helical" evidence="1">
    <location>
        <begin position="66"/>
        <end position="86"/>
    </location>
</feature>
<organism evidence="3 4">
    <name type="scientific">Candidatus Campbellbacteria bacterium CG22_combo_CG10-13_8_21_14_all_43_18</name>
    <dbReference type="NCBI Taxonomy" id="1974530"/>
    <lineage>
        <taxon>Bacteria</taxon>
        <taxon>Candidatus Campbelliibacteriota</taxon>
    </lineage>
</organism>
<reference evidence="3 4" key="1">
    <citation type="submission" date="2017-09" db="EMBL/GenBank/DDBJ databases">
        <title>Depth-based differentiation of microbial function through sediment-hosted aquifers and enrichment of novel symbionts in the deep terrestrial subsurface.</title>
        <authorList>
            <person name="Probst A.J."/>
            <person name="Ladd B."/>
            <person name="Jarett J.K."/>
            <person name="Geller-Mcgrath D.E."/>
            <person name="Sieber C.M."/>
            <person name="Emerson J.B."/>
            <person name="Anantharaman K."/>
            <person name="Thomas B.C."/>
            <person name="Malmstrom R."/>
            <person name="Stieglmeier M."/>
            <person name="Klingl A."/>
            <person name="Woyke T."/>
            <person name="Ryan C.M."/>
            <person name="Banfield J.F."/>
        </authorList>
    </citation>
    <scope>NUCLEOTIDE SEQUENCE [LARGE SCALE GENOMIC DNA]</scope>
    <source>
        <strain evidence="3">CG22_combo_CG10-13_8_21_14_all_43_18</strain>
    </source>
</reference>